<reference evidence="1" key="1">
    <citation type="submission" date="2024-03" db="EMBL/GenBank/DDBJ databases">
        <title>Whole genome sequecning of epiphytes from Marcgravia umbellata leaves.</title>
        <authorList>
            <person name="Kumar G."/>
            <person name="Savka M.A."/>
        </authorList>
    </citation>
    <scope>NUCLEOTIDE SEQUENCE</scope>
    <source>
        <strain evidence="1">RIT_BL5</strain>
    </source>
</reference>
<organism evidence="1 2">
    <name type="scientific">Saccharibacillus sacchari</name>
    <dbReference type="NCBI Taxonomy" id="456493"/>
    <lineage>
        <taxon>Bacteria</taxon>
        <taxon>Bacillati</taxon>
        <taxon>Bacillota</taxon>
        <taxon>Bacilli</taxon>
        <taxon>Bacillales</taxon>
        <taxon>Paenibacillaceae</taxon>
        <taxon>Saccharibacillus</taxon>
    </lineage>
</organism>
<protein>
    <submittedName>
        <fullName evidence="1">Uncharacterized protein</fullName>
    </submittedName>
</protein>
<sequence length="73" mass="8247">MNLDTWAVHAAEHDGLESEKPMKPEGAVAANRLAQETIRRHGLNKATQKFRYEASSRYAQICGSRNCMIRPSF</sequence>
<proteinExistence type="predicted"/>
<comment type="caution">
    <text evidence="1">The sequence shown here is derived from an EMBL/GenBank/DDBJ whole genome shotgun (WGS) entry which is preliminary data.</text>
</comment>
<dbReference type="Proteomes" id="UP001380953">
    <property type="component" value="Unassembled WGS sequence"/>
</dbReference>
<evidence type="ECO:0000313" key="1">
    <source>
        <dbReference type="EMBL" id="MEJ8303834.1"/>
    </source>
</evidence>
<gene>
    <name evidence="1" type="ORF">WKI47_07950</name>
</gene>
<evidence type="ECO:0000313" key="2">
    <source>
        <dbReference type="Proteomes" id="UP001380953"/>
    </source>
</evidence>
<keyword evidence="2" id="KW-1185">Reference proteome</keyword>
<name>A0ACC6PBG1_9BACL</name>
<dbReference type="EMBL" id="JBBKAR010000026">
    <property type="protein sequence ID" value="MEJ8303834.1"/>
    <property type="molecule type" value="Genomic_DNA"/>
</dbReference>
<accession>A0ACC6PBG1</accession>